<evidence type="ECO:0000313" key="2">
    <source>
        <dbReference type="Proteomes" id="UP000270924"/>
    </source>
</evidence>
<dbReference type="EMBL" id="UYWW01000208">
    <property type="protein sequence ID" value="VDM07736.1"/>
    <property type="molecule type" value="Genomic_DNA"/>
</dbReference>
<keyword evidence="2" id="KW-1185">Reference proteome</keyword>
<sequence>MENTYAVAVAEKNLAVCYTCEKAVVNASTDCIVRNVLVSVDRIPIRPSSSLSAMICILTRLRPLLQFHVYLSFQRILLESETKTTKLTFRGKIQLCQPNMIDQASYEQCLHPKEVSGNISLFLLIVKEVKLRVLNKRVDLMVDAKQVQKFSPLQKSSGKSLADLISSSASTVTNLGWVRPEKALMLLNCLENMEMMTVYKSRRGNGSAKRAAILLL</sequence>
<gene>
    <name evidence="1" type="ORF">WBA_LOCUS1122</name>
</gene>
<organism evidence="1 2">
    <name type="scientific">Wuchereria bancrofti</name>
    <dbReference type="NCBI Taxonomy" id="6293"/>
    <lineage>
        <taxon>Eukaryota</taxon>
        <taxon>Metazoa</taxon>
        <taxon>Ecdysozoa</taxon>
        <taxon>Nematoda</taxon>
        <taxon>Chromadorea</taxon>
        <taxon>Rhabditida</taxon>
        <taxon>Spirurina</taxon>
        <taxon>Spiruromorpha</taxon>
        <taxon>Filarioidea</taxon>
        <taxon>Onchocercidae</taxon>
        <taxon>Wuchereria</taxon>
    </lineage>
</organism>
<proteinExistence type="predicted"/>
<dbReference type="Proteomes" id="UP000270924">
    <property type="component" value="Unassembled WGS sequence"/>
</dbReference>
<protein>
    <submittedName>
        <fullName evidence="1">Uncharacterized protein</fullName>
    </submittedName>
</protein>
<evidence type="ECO:0000313" key="1">
    <source>
        <dbReference type="EMBL" id="VDM07736.1"/>
    </source>
</evidence>
<dbReference type="AlphaFoldDB" id="A0A3P7DM23"/>
<name>A0A3P7DM23_WUCBA</name>
<accession>A0A3P7DM23</accession>
<reference evidence="1 2" key="1">
    <citation type="submission" date="2018-11" db="EMBL/GenBank/DDBJ databases">
        <authorList>
            <consortium name="Pathogen Informatics"/>
        </authorList>
    </citation>
    <scope>NUCLEOTIDE SEQUENCE [LARGE SCALE GENOMIC DNA]</scope>
</reference>
<dbReference type="InParanoid" id="A0A3P7DM23"/>